<sequence length="206" mass="23867">MSITCTTVGRINWLLTVPSNMSADWQSELEQQREQKEQYFASHPRSPIPNHADFAGLDHYPIDPDYRFELELHEHDDKEQITVETTADGSQQYVRYGEFRFEIDGEDVTLQAYQPVGGEDRLWVPFRDETNDEETYGAGRYIDLEPEHDRTDDGTWILDLNEAYNPTCAYNEAYECPLIPMENWLDIPVRAGEKAYPGEPVGHSHH</sequence>
<evidence type="ECO:0000313" key="3">
    <source>
        <dbReference type="Proteomes" id="UP000663525"/>
    </source>
</evidence>
<feature type="region of interest" description="Disordered" evidence="1">
    <location>
        <begin position="30"/>
        <end position="51"/>
    </location>
</feature>
<protein>
    <submittedName>
        <fullName evidence="2">DUF1684 family</fullName>
    </submittedName>
</protein>
<accession>A0A897N1U2</accession>
<dbReference type="PANTHER" id="PTHR41913:SF1">
    <property type="entry name" value="DUF1684 DOMAIN-CONTAINING PROTEIN"/>
    <property type="match status" value="1"/>
</dbReference>
<reference evidence="2" key="1">
    <citation type="submission" date="2020-11" db="EMBL/GenBank/DDBJ databases">
        <title>Carbohydrate-dependent, anaerobic sulfur respiration: A novel catabolism in halophilic archaea.</title>
        <authorList>
            <person name="Sorokin D.Y."/>
            <person name="Messina E."/>
            <person name="Smedile F."/>
            <person name="La Cono V."/>
            <person name="Hallsworth J.E."/>
            <person name="Yakimov M.M."/>
        </authorList>
    </citation>
    <scope>NUCLEOTIDE SEQUENCE</scope>
    <source>
        <strain evidence="2">HSR12-1</strain>
    </source>
</reference>
<dbReference type="InterPro" id="IPR012467">
    <property type="entry name" value="DUF1684"/>
</dbReference>
<dbReference type="Proteomes" id="UP000663525">
    <property type="component" value="Chromosome"/>
</dbReference>
<evidence type="ECO:0000256" key="1">
    <source>
        <dbReference type="SAM" id="MobiDB-lite"/>
    </source>
</evidence>
<dbReference type="Gene3D" id="6.10.250.1680">
    <property type="match status" value="1"/>
</dbReference>
<dbReference type="EMBL" id="CP064787">
    <property type="protein sequence ID" value="QSG04675.1"/>
    <property type="molecule type" value="Genomic_DNA"/>
</dbReference>
<name>A0A897N1U2_9EURY</name>
<dbReference type="Pfam" id="PF07920">
    <property type="entry name" value="DUF1684"/>
    <property type="match status" value="1"/>
</dbReference>
<dbReference type="AlphaFoldDB" id="A0A897N1U2"/>
<dbReference type="PANTHER" id="PTHR41913">
    <property type="entry name" value="DUF1684 DOMAIN-CONTAINING PROTEIN"/>
    <property type="match status" value="1"/>
</dbReference>
<organism evidence="2 3">
    <name type="scientific">Halapricum desulfuricans</name>
    <dbReference type="NCBI Taxonomy" id="2841257"/>
    <lineage>
        <taxon>Archaea</taxon>
        <taxon>Methanobacteriati</taxon>
        <taxon>Methanobacteriota</taxon>
        <taxon>Stenosarchaea group</taxon>
        <taxon>Halobacteria</taxon>
        <taxon>Halobacteriales</taxon>
        <taxon>Haloarculaceae</taxon>
        <taxon>Halapricum</taxon>
    </lineage>
</organism>
<evidence type="ECO:0000313" key="2">
    <source>
        <dbReference type="EMBL" id="QSG04675.1"/>
    </source>
</evidence>
<gene>
    <name evidence="2" type="ORF">HSR121_0319</name>
</gene>
<proteinExistence type="predicted"/>